<name>A0AAP0P7P6_9MAGN</name>
<feature type="signal peptide" evidence="1">
    <location>
        <begin position="1"/>
        <end position="15"/>
    </location>
</feature>
<protein>
    <recommendedName>
        <fullName evidence="4">Secreted protein</fullName>
    </recommendedName>
</protein>
<evidence type="ECO:0008006" key="4">
    <source>
        <dbReference type="Google" id="ProtNLM"/>
    </source>
</evidence>
<proteinExistence type="predicted"/>
<dbReference type="EMBL" id="JBBNAG010000005">
    <property type="protein sequence ID" value="KAK9133988.1"/>
    <property type="molecule type" value="Genomic_DNA"/>
</dbReference>
<dbReference type="Proteomes" id="UP001419268">
    <property type="component" value="Unassembled WGS sequence"/>
</dbReference>
<dbReference type="AlphaFoldDB" id="A0AAP0P7P6"/>
<evidence type="ECO:0000313" key="3">
    <source>
        <dbReference type="Proteomes" id="UP001419268"/>
    </source>
</evidence>
<reference evidence="2 3" key="1">
    <citation type="submission" date="2024-01" db="EMBL/GenBank/DDBJ databases">
        <title>Genome assemblies of Stephania.</title>
        <authorList>
            <person name="Yang L."/>
        </authorList>
    </citation>
    <scope>NUCLEOTIDE SEQUENCE [LARGE SCALE GENOMIC DNA]</scope>
    <source>
        <strain evidence="2">JXDWG</strain>
        <tissue evidence="2">Leaf</tissue>
    </source>
</reference>
<accession>A0AAP0P7P6</accession>
<feature type="chain" id="PRO_5042854921" description="Secreted protein" evidence="1">
    <location>
        <begin position="16"/>
        <end position="72"/>
    </location>
</feature>
<evidence type="ECO:0000313" key="2">
    <source>
        <dbReference type="EMBL" id="KAK9133988.1"/>
    </source>
</evidence>
<gene>
    <name evidence="2" type="ORF">Scep_013516</name>
</gene>
<evidence type="ECO:0000256" key="1">
    <source>
        <dbReference type="SAM" id="SignalP"/>
    </source>
</evidence>
<sequence length="72" mass="7979">MLFLALSCAAILSQCMHIAVTGFGQQGISSKKFLSHSNFFCLVKAMNSDSMVDRAIHVCFVDFQEIVLLHPM</sequence>
<comment type="caution">
    <text evidence="2">The sequence shown here is derived from an EMBL/GenBank/DDBJ whole genome shotgun (WGS) entry which is preliminary data.</text>
</comment>
<keyword evidence="3" id="KW-1185">Reference proteome</keyword>
<organism evidence="2 3">
    <name type="scientific">Stephania cephalantha</name>
    <dbReference type="NCBI Taxonomy" id="152367"/>
    <lineage>
        <taxon>Eukaryota</taxon>
        <taxon>Viridiplantae</taxon>
        <taxon>Streptophyta</taxon>
        <taxon>Embryophyta</taxon>
        <taxon>Tracheophyta</taxon>
        <taxon>Spermatophyta</taxon>
        <taxon>Magnoliopsida</taxon>
        <taxon>Ranunculales</taxon>
        <taxon>Menispermaceae</taxon>
        <taxon>Menispermoideae</taxon>
        <taxon>Cissampelideae</taxon>
        <taxon>Stephania</taxon>
    </lineage>
</organism>
<keyword evidence="1" id="KW-0732">Signal</keyword>